<protein>
    <recommendedName>
        <fullName evidence="1">HEPN domain-containing protein</fullName>
    </recommendedName>
</protein>
<sequence length="54" mass="6271">MNNFQRGEKLLSEAENIFHELTNIFERNLPNLAVRRAQEVVEVSLKALLKESQC</sequence>
<reference evidence="2" key="1">
    <citation type="journal article" date="2015" name="Nature">
        <title>Complex archaea that bridge the gap between prokaryotes and eukaryotes.</title>
        <authorList>
            <person name="Spang A."/>
            <person name="Saw J.H."/>
            <person name="Jorgensen S.L."/>
            <person name="Zaremba-Niedzwiedzka K."/>
            <person name="Martijn J."/>
            <person name="Lind A.E."/>
            <person name="van Eijk R."/>
            <person name="Schleper C."/>
            <person name="Guy L."/>
            <person name="Ettema T.J."/>
        </authorList>
    </citation>
    <scope>NUCLEOTIDE SEQUENCE</scope>
</reference>
<comment type="caution">
    <text evidence="2">The sequence shown here is derived from an EMBL/GenBank/DDBJ whole genome shotgun (WGS) entry which is preliminary data.</text>
</comment>
<dbReference type="Pfam" id="PF05168">
    <property type="entry name" value="HEPN"/>
    <property type="match status" value="1"/>
</dbReference>
<dbReference type="EMBL" id="LAZR01067639">
    <property type="protein sequence ID" value="KKK51183.1"/>
    <property type="molecule type" value="Genomic_DNA"/>
</dbReference>
<feature type="domain" description="HEPN" evidence="1">
    <location>
        <begin position="8"/>
        <end position="49"/>
    </location>
</feature>
<dbReference type="InterPro" id="IPR007842">
    <property type="entry name" value="HEPN_dom"/>
</dbReference>
<name>A0A0F8W3M4_9ZZZZ</name>
<dbReference type="AlphaFoldDB" id="A0A0F8W3M4"/>
<evidence type="ECO:0000313" key="2">
    <source>
        <dbReference type="EMBL" id="KKK51183.1"/>
    </source>
</evidence>
<evidence type="ECO:0000259" key="1">
    <source>
        <dbReference type="Pfam" id="PF05168"/>
    </source>
</evidence>
<accession>A0A0F8W3M4</accession>
<gene>
    <name evidence="2" type="ORF">LCGC14_3117500</name>
</gene>
<proteinExistence type="predicted"/>
<organism evidence="2">
    <name type="scientific">marine sediment metagenome</name>
    <dbReference type="NCBI Taxonomy" id="412755"/>
    <lineage>
        <taxon>unclassified sequences</taxon>
        <taxon>metagenomes</taxon>
        <taxon>ecological metagenomes</taxon>
    </lineage>
</organism>